<evidence type="ECO:0000313" key="11">
    <source>
        <dbReference type="EMBL" id="TSJ78756.1"/>
    </source>
</evidence>
<accession>A0A556QQ32</accession>
<dbReference type="Pfam" id="PF02518">
    <property type="entry name" value="HATPase_c"/>
    <property type="match status" value="1"/>
</dbReference>
<evidence type="ECO:0000256" key="7">
    <source>
        <dbReference type="ARBA" id="ARBA00022840"/>
    </source>
</evidence>
<keyword evidence="5" id="KW-0547">Nucleotide-binding</keyword>
<dbReference type="PRINTS" id="PR00344">
    <property type="entry name" value="BCTRLSENSOR"/>
</dbReference>
<dbReference type="InterPro" id="IPR036890">
    <property type="entry name" value="HATPase_C_sf"/>
</dbReference>
<proteinExistence type="predicted"/>
<dbReference type="InterPro" id="IPR003661">
    <property type="entry name" value="HisK_dim/P_dom"/>
</dbReference>
<protein>
    <recommendedName>
        <fullName evidence="2">histidine kinase</fullName>
        <ecNumber evidence="2">2.7.13.3</ecNumber>
    </recommendedName>
</protein>
<dbReference type="AlphaFoldDB" id="A0A556QQ32"/>
<sequence>MNFFSTAPLIAAAGNLLIAIFVLLQAPGQKLNRIFFFFGICLTLWTFGAFMMFRVSDAEDALVWARLLHVGVIFLPILLFELSMQITRSPLIKFMPLLYCLGFFFLIADATPYFIRDVHYVGYGYFGTVGPLYWLFSLTIPSLSVPSLITLIKKRQTAVSIQRHRLTLLILAVSMLLVFGLHDVGPLFGFDYYPGTRIPVYPLGTAAALVYGGLVAYSVLQHQLLDIRLGLGRVAATFTRLLFFCGIGFMLIFVLALGFPHLFSLGSILGFLMVLALSGLVSSVLFPRLLGGNTETLERRILGDRFEYRDKVTAFIDSLPQYRLVAPLLDDLFTLLSETVKINRFQLTLFAPSTREVLIGRVFPPTLSGTTPPDYNCTLMQIIQQHPEKPWFDFSDLPGPTGEKSGDVQKIRDQFASLEPAFCFPLRSADDISGLLILGEKSDRSYYTAVDLEVISELTQNISTLIDQIRLKDQIGMAEKLESLAVMSRGLAHDLNNLLTPINTYIQLTGSSHQVEDPDRELLQIVSKNITAIKTYVREAVFFSTTLAPKIGPLPIRMLLDGLASICLHQLNKKQIGLLFEVPEPFEFRGDAVLLERLLSNLVFNAVDASPVDSSITVRAIRLPRVPGRPLWMRLQVIDQGTGISPDNLGKVFAPYFTTKDLGDQTRGFGLGLTICQKIVHLHHGTITLHSIEGQGTTIQIDLPTDPDAPPAASPS</sequence>
<keyword evidence="12" id="KW-1185">Reference proteome</keyword>
<comment type="catalytic activity">
    <reaction evidence="1">
        <text>ATP + protein L-histidine = ADP + protein N-phospho-L-histidine.</text>
        <dbReference type="EC" id="2.7.13.3"/>
    </reaction>
</comment>
<dbReference type="RefSeq" id="WP_144229097.1">
    <property type="nucleotide sequence ID" value="NZ_CBCRVV010000002.1"/>
</dbReference>
<dbReference type="Pfam" id="PF16927">
    <property type="entry name" value="HisKA_7TM"/>
    <property type="match status" value="1"/>
</dbReference>
<evidence type="ECO:0000256" key="9">
    <source>
        <dbReference type="SAM" id="Phobius"/>
    </source>
</evidence>
<evidence type="ECO:0000256" key="3">
    <source>
        <dbReference type="ARBA" id="ARBA00022553"/>
    </source>
</evidence>
<reference evidence="11 12" key="1">
    <citation type="submission" date="2019-07" db="EMBL/GenBank/DDBJ databases">
        <title>Description of 53C-WASEF.</title>
        <authorList>
            <person name="Pitt A."/>
            <person name="Hahn M.W."/>
        </authorList>
    </citation>
    <scope>NUCLEOTIDE SEQUENCE [LARGE SCALE GENOMIC DNA]</scope>
    <source>
        <strain evidence="11 12">53C-WASEF</strain>
    </source>
</reference>
<dbReference type="PANTHER" id="PTHR43065:SF10">
    <property type="entry name" value="PEROXIDE STRESS-ACTIVATED HISTIDINE KINASE MAK3"/>
    <property type="match status" value="1"/>
</dbReference>
<dbReference type="Gene3D" id="1.10.287.130">
    <property type="match status" value="1"/>
</dbReference>
<evidence type="ECO:0000256" key="4">
    <source>
        <dbReference type="ARBA" id="ARBA00022679"/>
    </source>
</evidence>
<keyword evidence="7" id="KW-0067">ATP-binding</keyword>
<evidence type="ECO:0000256" key="2">
    <source>
        <dbReference type="ARBA" id="ARBA00012438"/>
    </source>
</evidence>
<feature type="transmembrane region" description="Helical" evidence="9">
    <location>
        <begin position="241"/>
        <end position="262"/>
    </location>
</feature>
<keyword evidence="3" id="KW-0597">Phosphoprotein</keyword>
<dbReference type="PROSITE" id="PS50109">
    <property type="entry name" value="HIS_KIN"/>
    <property type="match status" value="1"/>
</dbReference>
<dbReference type="OrthoDB" id="9806130at2"/>
<dbReference type="SUPFAM" id="SSF55781">
    <property type="entry name" value="GAF domain-like"/>
    <property type="match status" value="1"/>
</dbReference>
<gene>
    <name evidence="11" type="ORF">FPL22_05460</name>
</gene>
<dbReference type="InterPro" id="IPR029016">
    <property type="entry name" value="GAF-like_dom_sf"/>
</dbReference>
<feature type="transmembrane region" description="Helical" evidence="9">
    <location>
        <begin position="94"/>
        <end position="115"/>
    </location>
</feature>
<dbReference type="SUPFAM" id="SSF55874">
    <property type="entry name" value="ATPase domain of HSP90 chaperone/DNA topoisomerase II/histidine kinase"/>
    <property type="match status" value="1"/>
</dbReference>
<comment type="caution">
    <text evidence="11">The sequence shown here is derived from an EMBL/GenBank/DDBJ whole genome shotgun (WGS) entry which is preliminary data.</text>
</comment>
<feature type="domain" description="Histidine kinase" evidence="10">
    <location>
        <begin position="490"/>
        <end position="707"/>
    </location>
</feature>
<keyword evidence="9" id="KW-1133">Transmembrane helix</keyword>
<evidence type="ECO:0000313" key="12">
    <source>
        <dbReference type="Proteomes" id="UP000315648"/>
    </source>
</evidence>
<feature type="transmembrane region" description="Helical" evidence="9">
    <location>
        <begin position="164"/>
        <end position="181"/>
    </location>
</feature>
<dbReference type="Gene3D" id="3.30.565.10">
    <property type="entry name" value="Histidine kinase-like ATPase, C-terminal domain"/>
    <property type="match status" value="1"/>
</dbReference>
<keyword evidence="6" id="KW-0418">Kinase</keyword>
<feature type="transmembrane region" description="Helical" evidence="9">
    <location>
        <begin position="6"/>
        <end position="24"/>
    </location>
</feature>
<feature type="transmembrane region" description="Helical" evidence="9">
    <location>
        <begin position="61"/>
        <end position="82"/>
    </location>
</feature>
<dbReference type="EMBL" id="VMBG01000001">
    <property type="protein sequence ID" value="TSJ78756.1"/>
    <property type="molecule type" value="Genomic_DNA"/>
</dbReference>
<evidence type="ECO:0000259" key="10">
    <source>
        <dbReference type="PROSITE" id="PS50109"/>
    </source>
</evidence>
<dbReference type="EC" id="2.7.13.3" evidence="2"/>
<dbReference type="PANTHER" id="PTHR43065">
    <property type="entry name" value="SENSOR HISTIDINE KINASE"/>
    <property type="match status" value="1"/>
</dbReference>
<dbReference type="GO" id="GO:0005524">
    <property type="term" value="F:ATP binding"/>
    <property type="evidence" value="ECO:0007669"/>
    <property type="project" value="UniProtKB-KW"/>
</dbReference>
<dbReference type="Gene3D" id="3.30.450.40">
    <property type="match status" value="1"/>
</dbReference>
<name>A0A556QQ32_9BACT</name>
<evidence type="ECO:0000256" key="6">
    <source>
        <dbReference type="ARBA" id="ARBA00022777"/>
    </source>
</evidence>
<feature type="transmembrane region" description="Helical" evidence="9">
    <location>
        <begin position="268"/>
        <end position="290"/>
    </location>
</feature>
<dbReference type="InterPro" id="IPR005467">
    <property type="entry name" value="His_kinase_dom"/>
</dbReference>
<evidence type="ECO:0000256" key="8">
    <source>
        <dbReference type="ARBA" id="ARBA00023012"/>
    </source>
</evidence>
<evidence type="ECO:0000256" key="5">
    <source>
        <dbReference type="ARBA" id="ARBA00022741"/>
    </source>
</evidence>
<dbReference type="InterPro" id="IPR031621">
    <property type="entry name" value="HisKA_7TM"/>
</dbReference>
<keyword evidence="8" id="KW-0902">Two-component regulatory system</keyword>
<organism evidence="11 12">
    <name type="scientific">Rariglobus hedericola</name>
    <dbReference type="NCBI Taxonomy" id="2597822"/>
    <lineage>
        <taxon>Bacteria</taxon>
        <taxon>Pseudomonadati</taxon>
        <taxon>Verrucomicrobiota</taxon>
        <taxon>Opitutia</taxon>
        <taxon>Opitutales</taxon>
        <taxon>Opitutaceae</taxon>
        <taxon>Rariglobus</taxon>
    </lineage>
</organism>
<dbReference type="InterPro" id="IPR004358">
    <property type="entry name" value="Sig_transdc_His_kin-like_C"/>
</dbReference>
<dbReference type="Proteomes" id="UP000315648">
    <property type="component" value="Unassembled WGS sequence"/>
</dbReference>
<feature type="transmembrane region" description="Helical" evidence="9">
    <location>
        <begin position="201"/>
        <end position="220"/>
    </location>
</feature>
<dbReference type="InterPro" id="IPR003594">
    <property type="entry name" value="HATPase_dom"/>
</dbReference>
<dbReference type="SUPFAM" id="SSF47384">
    <property type="entry name" value="Homodimeric domain of signal transducing histidine kinase"/>
    <property type="match status" value="1"/>
</dbReference>
<keyword evidence="9" id="KW-0812">Transmembrane</keyword>
<evidence type="ECO:0000256" key="1">
    <source>
        <dbReference type="ARBA" id="ARBA00000085"/>
    </source>
</evidence>
<keyword evidence="9" id="KW-0472">Membrane</keyword>
<dbReference type="CDD" id="cd00082">
    <property type="entry name" value="HisKA"/>
    <property type="match status" value="1"/>
</dbReference>
<dbReference type="SMART" id="SM00387">
    <property type="entry name" value="HATPase_c"/>
    <property type="match status" value="1"/>
</dbReference>
<dbReference type="InterPro" id="IPR036097">
    <property type="entry name" value="HisK_dim/P_sf"/>
</dbReference>
<feature type="transmembrane region" description="Helical" evidence="9">
    <location>
        <begin position="36"/>
        <end position="55"/>
    </location>
</feature>
<keyword evidence="4" id="KW-0808">Transferase</keyword>
<feature type="transmembrane region" description="Helical" evidence="9">
    <location>
        <begin position="131"/>
        <end position="152"/>
    </location>
</feature>
<dbReference type="GO" id="GO:0000155">
    <property type="term" value="F:phosphorelay sensor kinase activity"/>
    <property type="evidence" value="ECO:0007669"/>
    <property type="project" value="InterPro"/>
</dbReference>